<feature type="compositionally biased region" description="Basic and acidic residues" evidence="1">
    <location>
        <begin position="80"/>
        <end position="90"/>
    </location>
</feature>
<feature type="compositionally biased region" description="Acidic residues" evidence="1">
    <location>
        <begin position="61"/>
        <end position="72"/>
    </location>
</feature>
<evidence type="ECO:0000313" key="4">
    <source>
        <dbReference type="Proteomes" id="UP001460270"/>
    </source>
</evidence>
<sequence length="102" mass="10820">MNRNGSFKSLKSLLVLLLVFLCLMPTVGGVNVRGGSAGAGAESGLIRGPEQRSLPLPLPEVPDEEQEEDGDLDPSWHSLYGKDRDGEAEGAHGSAAACEMQW</sequence>
<keyword evidence="4" id="KW-1185">Reference proteome</keyword>
<protein>
    <recommendedName>
        <fullName evidence="5">Secreted protein</fullName>
    </recommendedName>
</protein>
<accession>A0AAW0Q6C7</accession>
<organism evidence="3 4">
    <name type="scientific">Mugilogobius chulae</name>
    <name type="common">yellowstripe goby</name>
    <dbReference type="NCBI Taxonomy" id="88201"/>
    <lineage>
        <taxon>Eukaryota</taxon>
        <taxon>Metazoa</taxon>
        <taxon>Chordata</taxon>
        <taxon>Craniata</taxon>
        <taxon>Vertebrata</taxon>
        <taxon>Euteleostomi</taxon>
        <taxon>Actinopterygii</taxon>
        <taxon>Neopterygii</taxon>
        <taxon>Teleostei</taxon>
        <taxon>Neoteleostei</taxon>
        <taxon>Acanthomorphata</taxon>
        <taxon>Gobiaria</taxon>
        <taxon>Gobiiformes</taxon>
        <taxon>Gobioidei</taxon>
        <taxon>Gobiidae</taxon>
        <taxon>Gobionellinae</taxon>
        <taxon>Mugilogobius</taxon>
    </lineage>
</organism>
<proteinExistence type="predicted"/>
<comment type="caution">
    <text evidence="3">The sequence shown here is derived from an EMBL/GenBank/DDBJ whole genome shotgun (WGS) entry which is preliminary data.</text>
</comment>
<dbReference type="AlphaFoldDB" id="A0AAW0Q6C7"/>
<keyword evidence="2" id="KW-0732">Signal</keyword>
<dbReference type="EMBL" id="JBBPFD010000001">
    <property type="protein sequence ID" value="KAK7945149.1"/>
    <property type="molecule type" value="Genomic_DNA"/>
</dbReference>
<gene>
    <name evidence="3" type="ORF">WMY93_000877</name>
</gene>
<feature type="region of interest" description="Disordered" evidence="1">
    <location>
        <begin position="33"/>
        <end position="102"/>
    </location>
</feature>
<feature type="compositionally biased region" description="Low complexity" evidence="1">
    <location>
        <begin position="91"/>
        <end position="102"/>
    </location>
</feature>
<name>A0AAW0Q6C7_9GOBI</name>
<dbReference type="Proteomes" id="UP001460270">
    <property type="component" value="Unassembled WGS sequence"/>
</dbReference>
<reference evidence="4" key="1">
    <citation type="submission" date="2024-04" db="EMBL/GenBank/DDBJ databases">
        <title>Salinicola lusitanus LLJ914,a marine bacterium isolated from the Okinawa Trough.</title>
        <authorList>
            <person name="Li J."/>
        </authorList>
    </citation>
    <scope>NUCLEOTIDE SEQUENCE [LARGE SCALE GENOMIC DNA]</scope>
</reference>
<evidence type="ECO:0008006" key="5">
    <source>
        <dbReference type="Google" id="ProtNLM"/>
    </source>
</evidence>
<evidence type="ECO:0000256" key="2">
    <source>
        <dbReference type="SAM" id="SignalP"/>
    </source>
</evidence>
<feature type="chain" id="PRO_5043810641" description="Secreted protein" evidence="2">
    <location>
        <begin position="30"/>
        <end position="102"/>
    </location>
</feature>
<evidence type="ECO:0000256" key="1">
    <source>
        <dbReference type="SAM" id="MobiDB-lite"/>
    </source>
</evidence>
<evidence type="ECO:0000313" key="3">
    <source>
        <dbReference type="EMBL" id="KAK7945149.1"/>
    </source>
</evidence>
<feature type="signal peptide" evidence="2">
    <location>
        <begin position="1"/>
        <end position="29"/>
    </location>
</feature>